<evidence type="ECO:0000313" key="2">
    <source>
        <dbReference type="Proteomes" id="UP001242811"/>
    </source>
</evidence>
<keyword evidence="2" id="KW-1185">Reference proteome</keyword>
<protein>
    <submittedName>
        <fullName evidence="1">Uncharacterized protein</fullName>
    </submittedName>
</protein>
<comment type="caution">
    <text evidence="1">The sequence shown here is derived from an EMBL/GenBank/DDBJ whole genome shotgun (WGS) entry which is preliminary data.</text>
</comment>
<evidence type="ECO:0000313" key="1">
    <source>
        <dbReference type="EMBL" id="MDQ0496121.1"/>
    </source>
</evidence>
<dbReference type="Proteomes" id="UP001242811">
    <property type="component" value="Unassembled WGS sequence"/>
</dbReference>
<dbReference type="EMBL" id="JAUSWA010000031">
    <property type="protein sequence ID" value="MDQ0496121.1"/>
    <property type="molecule type" value="Genomic_DNA"/>
</dbReference>
<sequence length="107" mass="11973">MNGGRIGGKGMGVKHGREYEQILNELTEAVGRIPDSYEFFEMEAEDWDRLDPVGRQEVNEALAEDLFYALGTEPVITVGSGVVIYESEQHRIYVLIGEEELTSVPLI</sequence>
<name>A0ABU0L4A9_9BACL</name>
<gene>
    <name evidence="1" type="ORF">QOZ95_004307</name>
</gene>
<organism evidence="1 2">
    <name type="scientific">Paenibacillus brasilensis</name>
    <dbReference type="NCBI Taxonomy" id="128574"/>
    <lineage>
        <taxon>Bacteria</taxon>
        <taxon>Bacillati</taxon>
        <taxon>Bacillota</taxon>
        <taxon>Bacilli</taxon>
        <taxon>Bacillales</taxon>
        <taxon>Paenibacillaceae</taxon>
        <taxon>Paenibacillus</taxon>
    </lineage>
</organism>
<reference evidence="1 2" key="1">
    <citation type="submission" date="2023-07" db="EMBL/GenBank/DDBJ databases">
        <title>Genomic Encyclopedia of Type Strains, Phase IV (KMG-IV): sequencing the most valuable type-strain genomes for metagenomic binning, comparative biology and taxonomic classification.</title>
        <authorList>
            <person name="Goeker M."/>
        </authorList>
    </citation>
    <scope>NUCLEOTIDE SEQUENCE [LARGE SCALE GENOMIC DNA]</scope>
    <source>
        <strain evidence="1 2">DSM 14914</strain>
    </source>
</reference>
<proteinExistence type="predicted"/>
<accession>A0ABU0L4A9</accession>